<feature type="chain" id="PRO_5005436116" evidence="1">
    <location>
        <begin position="27"/>
        <end position="228"/>
    </location>
</feature>
<feature type="signal peptide" evidence="1">
    <location>
        <begin position="1"/>
        <end position="26"/>
    </location>
</feature>
<keyword evidence="1" id="KW-0732">Signal</keyword>
<keyword evidence="3" id="KW-1185">Reference proteome</keyword>
<gene>
    <name evidence="2" type="ORF">TI39_contig4309g00001</name>
</gene>
<reference evidence="2 3" key="1">
    <citation type="submission" date="2015-03" db="EMBL/GenBank/DDBJ databases">
        <title>RNA-seq based gene annotation and comparative genomics of four Zymoseptoria species reveal species-specific pathogenicity related genes and transposable element activity.</title>
        <authorList>
            <person name="Grandaubert J."/>
            <person name="Bhattacharyya A."/>
            <person name="Stukenbrock E.H."/>
        </authorList>
    </citation>
    <scope>NUCLEOTIDE SEQUENCE [LARGE SCALE GENOMIC DNA]</scope>
    <source>
        <strain evidence="2 3">Zb18110</strain>
    </source>
</reference>
<comment type="caution">
    <text evidence="2">The sequence shown here is derived from an EMBL/GenBank/DDBJ whole genome shotgun (WGS) entry which is preliminary data.</text>
</comment>
<protein>
    <submittedName>
        <fullName evidence="2">Uncharacterized protein</fullName>
    </submittedName>
</protein>
<dbReference type="Proteomes" id="UP000033647">
    <property type="component" value="Unassembled WGS sequence"/>
</dbReference>
<sequence>MSQLASTKVFAITELLEMILLQLSSTKPIKHNNSTHTTTDSGISYDVVHQLHALRRVSCTFNREILGNMLLAQRMLLEPTPQDTARNEVVHATRPLRWFLNHIGLGEITSTTYADFRDGFIDIPTIRTHDFATGPRRECLKSITKDEASWKQLKWLEAPTSCDLLVAFNVQFATRGPRASGYKPKDLRCYQQRFVFHSGDASTLGDVWNFMVDYVKLSREAHWKNYKE</sequence>
<evidence type="ECO:0000256" key="1">
    <source>
        <dbReference type="SAM" id="SignalP"/>
    </source>
</evidence>
<proteinExistence type="predicted"/>
<dbReference type="OrthoDB" id="10273667at2759"/>
<accession>A0A0F4G7Y3</accession>
<organism evidence="2 3">
    <name type="scientific">Zymoseptoria brevis</name>
    <dbReference type="NCBI Taxonomy" id="1047168"/>
    <lineage>
        <taxon>Eukaryota</taxon>
        <taxon>Fungi</taxon>
        <taxon>Dikarya</taxon>
        <taxon>Ascomycota</taxon>
        <taxon>Pezizomycotina</taxon>
        <taxon>Dothideomycetes</taxon>
        <taxon>Dothideomycetidae</taxon>
        <taxon>Mycosphaerellales</taxon>
        <taxon>Mycosphaerellaceae</taxon>
        <taxon>Zymoseptoria</taxon>
    </lineage>
</organism>
<evidence type="ECO:0000313" key="3">
    <source>
        <dbReference type="Proteomes" id="UP000033647"/>
    </source>
</evidence>
<dbReference type="AlphaFoldDB" id="A0A0F4G7Y3"/>
<evidence type="ECO:0000313" key="2">
    <source>
        <dbReference type="EMBL" id="KJX93466.1"/>
    </source>
</evidence>
<name>A0A0F4G7Y3_9PEZI</name>
<dbReference type="EMBL" id="LAFY01004268">
    <property type="protein sequence ID" value="KJX93466.1"/>
    <property type="molecule type" value="Genomic_DNA"/>
</dbReference>